<gene>
    <name evidence="1" type="ORF">LX16_2849</name>
</gene>
<evidence type="ECO:0000313" key="2">
    <source>
        <dbReference type="Proteomes" id="UP000321617"/>
    </source>
</evidence>
<evidence type="ECO:0000313" key="1">
    <source>
        <dbReference type="EMBL" id="TWJ12101.1"/>
    </source>
</evidence>
<keyword evidence="2" id="KW-1185">Reference proteome</keyword>
<dbReference type="EMBL" id="VLLL01000006">
    <property type="protein sequence ID" value="TWJ12101.1"/>
    <property type="molecule type" value="Genomic_DNA"/>
</dbReference>
<proteinExistence type="predicted"/>
<dbReference type="Proteomes" id="UP000321617">
    <property type="component" value="Unassembled WGS sequence"/>
</dbReference>
<dbReference type="AlphaFoldDB" id="A0A562V2K7"/>
<protein>
    <submittedName>
        <fullName evidence="1">Uncharacterized protein</fullName>
    </submittedName>
</protein>
<accession>A0A562V2K7</accession>
<organism evidence="1 2">
    <name type="scientific">Stackebrandtia albiflava</name>
    <dbReference type="NCBI Taxonomy" id="406432"/>
    <lineage>
        <taxon>Bacteria</taxon>
        <taxon>Bacillati</taxon>
        <taxon>Actinomycetota</taxon>
        <taxon>Actinomycetes</taxon>
        <taxon>Glycomycetales</taxon>
        <taxon>Glycomycetaceae</taxon>
        <taxon>Stackebrandtia</taxon>
    </lineage>
</organism>
<dbReference type="RefSeq" id="WP_158645596.1">
    <property type="nucleotide sequence ID" value="NZ_BAABIJ010000002.1"/>
</dbReference>
<name>A0A562V2K7_9ACTN</name>
<comment type="caution">
    <text evidence="1">The sequence shown here is derived from an EMBL/GenBank/DDBJ whole genome shotgun (WGS) entry which is preliminary data.</text>
</comment>
<reference evidence="1 2" key="1">
    <citation type="journal article" date="2013" name="Stand. Genomic Sci.">
        <title>Genomic Encyclopedia of Type Strains, Phase I: The one thousand microbial genomes (KMG-I) project.</title>
        <authorList>
            <person name="Kyrpides N.C."/>
            <person name="Woyke T."/>
            <person name="Eisen J.A."/>
            <person name="Garrity G."/>
            <person name="Lilburn T.G."/>
            <person name="Beck B.J."/>
            <person name="Whitman W.B."/>
            <person name="Hugenholtz P."/>
            <person name="Klenk H.P."/>
        </authorList>
    </citation>
    <scope>NUCLEOTIDE SEQUENCE [LARGE SCALE GENOMIC DNA]</scope>
    <source>
        <strain evidence="1 2">DSM 45044</strain>
    </source>
</reference>
<sequence>MNLTKRLTASILPKATGKAATIEVKCYSGCGGYGVYIPTRGVRKPGEKLPCC</sequence>